<dbReference type="GO" id="GO:0043770">
    <property type="term" value="F:demethylmenaquinone methyltransferase activity"/>
    <property type="evidence" value="ECO:0007669"/>
    <property type="project" value="UniProtKB-EC"/>
</dbReference>
<comment type="pathway">
    <text evidence="4">Quinol/quinone metabolism; menaquinone biosynthesis; menaquinol from 1,4-dihydroxy-2-naphthoate: step 2/2.</text>
</comment>
<dbReference type="GO" id="GO:0008425">
    <property type="term" value="F:2-methoxy-6-polyprenyl-1,4-benzoquinol methyltransferase activity"/>
    <property type="evidence" value="ECO:0007669"/>
    <property type="project" value="UniProtKB-EC"/>
</dbReference>
<evidence type="ECO:0000256" key="4">
    <source>
        <dbReference type="HAMAP-Rule" id="MF_01813"/>
    </source>
</evidence>
<feature type="binding site" evidence="4">
    <location>
        <position position="58"/>
    </location>
    <ligand>
        <name>S-adenosyl-L-methionine</name>
        <dbReference type="ChEBI" id="CHEBI:59789"/>
    </ligand>
</feature>
<dbReference type="PROSITE" id="PS01184">
    <property type="entry name" value="UBIE_2"/>
    <property type="match status" value="1"/>
</dbReference>
<sequence>MVNAKEKHVHEVFESISTQYDKMNGVISLNMHKSWRKDIMGKMSIPVEGKVLDVCCGTADWTIAISEELEGKGQVTGLDFSKNMLEVGKEKVKTHGLENVELVHGNAMELPFEDNSFHVVTIGFGLRNVPDPQVAIQEMYRVLKPGGQVVCLETSHPENPFFRPFYSVYFKQVMPRLGKFFAKSKEEYQWLHDSTTTFPKKDVLSTWFLDEGFIDVNFKSYAGGAAAGHWGFKPSEQGETV</sequence>
<dbReference type="Proteomes" id="UP000741863">
    <property type="component" value="Unassembled WGS sequence"/>
</dbReference>
<dbReference type="NCBIfam" id="NF001243">
    <property type="entry name" value="PRK00216.1-4"/>
    <property type="match status" value="1"/>
</dbReference>
<dbReference type="PANTHER" id="PTHR43591:SF24">
    <property type="entry name" value="2-METHOXY-6-POLYPRENYL-1,4-BENZOQUINOL METHYLASE, MITOCHONDRIAL"/>
    <property type="match status" value="1"/>
</dbReference>
<evidence type="ECO:0000256" key="3">
    <source>
        <dbReference type="ARBA" id="ARBA00022691"/>
    </source>
</evidence>
<name>A0ABS2PEP2_9BACL</name>
<dbReference type="PROSITE" id="PS51608">
    <property type="entry name" value="SAM_MT_UBIE"/>
    <property type="match status" value="1"/>
</dbReference>
<dbReference type="RefSeq" id="WP_204698242.1">
    <property type="nucleotide sequence ID" value="NZ_JAFBEC010000007.1"/>
</dbReference>
<dbReference type="PANTHER" id="PTHR43591">
    <property type="entry name" value="METHYLTRANSFERASE"/>
    <property type="match status" value="1"/>
</dbReference>
<keyword evidence="3 4" id="KW-0949">S-adenosyl-L-methionine</keyword>
<comment type="catalytic activity">
    <reaction evidence="4">
        <text>a 2-demethylmenaquinol + S-adenosyl-L-methionine = a menaquinol + S-adenosyl-L-homocysteine + H(+)</text>
        <dbReference type="Rhea" id="RHEA:42640"/>
        <dbReference type="Rhea" id="RHEA-COMP:9539"/>
        <dbReference type="Rhea" id="RHEA-COMP:9563"/>
        <dbReference type="ChEBI" id="CHEBI:15378"/>
        <dbReference type="ChEBI" id="CHEBI:18151"/>
        <dbReference type="ChEBI" id="CHEBI:55437"/>
        <dbReference type="ChEBI" id="CHEBI:57856"/>
        <dbReference type="ChEBI" id="CHEBI:59789"/>
        <dbReference type="EC" id="2.1.1.163"/>
    </reaction>
</comment>
<dbReference type="PROSITE" id="PS01183">
    <property type="entry name" value="UBIE_1"/>
    <property type="match status" value="1"/>
</dbReference>
<comment type="caution">
    <text evidence="4">Lacks conserved residue(s) required for the propagation of feature annotation.</text>
</comment>
<proteinExistence type="inferred from homology"/>
<dbReference type="EMBL" id="JAFBEC010000007">
    <property type="protein sequence ID" value="MBM7633535.1"/>
    <property type="molecule type" value="Genomic_DNA"/>
</dbReference>
<dbReference type="InterPro" id="IPR004033">
    <property type="entry name" value="UbiE/COQ5_MeTrFase"/>
</dbReference>
<dbReference type="GO" id="GO:0032259">
    <property type="term" value="P:methylation"/>
    <property type="evidence" value="ECO:0007669"/>
    <property type="project" value="UniProtKB-KW"/>
</dbReference>
<keyword evidence="1 4" id="KW-0489">Methyltransferase</keyword>
<dbReference type="InterPro" id="IPR023576">
    <property type="entry name" value="UbiE/COQ5_MeTrFase_CS"/>
</dbReference>
<organism evidence="5 6">
    <name type="scientific">Geomicrobium sediminis</name>
    <dbReference type="NCBI Taxonomy" id="1347788"/>
    <lineage>
        <taxon>Bacteria</taxon>
        <taxon>Bacillati</taxon>
        <taxon>Bacillota</taxon>
        <taxon>Bacilli</taxon>
        <taxon>Bacillales</taxon>
        <taxon>Geomicrobium</taxon>
    </lineage>
</organism>
<comment type="similarity">
    <text evidence="4">Belongs to the class I-like SAM-binding methyltransferase superfamily. MenG/UbiE family.</text>
</comment>
<keyword evidence="2 4" id="KW-0808">Transferase</keyword>
<dbReference type="InterPro" id="IPR029063">
    <property type="entry name" value="SAM-dependent_MTases_sf"/>
</dbReference>
<evidence type="ECO:0000313" key="5">
    <source>
        <dbReference type="EMBL" id="MBM7633535.1"/>
    </source>
</evidence>
<keyword evidence="6" id="KW-1185">Reference proteome</keyword>
<reference evidence="5 6" key="1">
    <citation type="submission" date="2021-01" db="EMBL/GenBank/DDBJ databases">
        <title>Genomic Encyclopedia of Type Strains, Phase IV (KMG-IV): sequencing the most valuable type-strain genomes for metagenomic binning, comparative biology and taxonomic classification.</title>
        <authorList>
            <person name="Goeker M."/>
        </authorList>
    </citation>
    <scope>NUCLEOTIDE SEQUENCE [LARGE SCALE GENOMIC DNA]</scope>
    <source>
        <strain evidence="5 6">DSM 25540</strain>
    </source>
</reference>
<comment type="caution">
    <text evidence="5">The sequence shown here is derived from an EMBL/GenBank/DDBJ whole genome shotgun (WGS) entry which is preliminary data.</text>
</comment>
<evidence type="ECO:0000256" key="1">
    <source>
        <dbReference type="ARBA" id="ARBA00022603"/>
    </source>
</evidence>
<dbReference type="SUPFAM" id="SSF53335">
    <property type="entry name" value="S-adenosyl-L-methionine-dependent methyltransferases"/>
    <property type="match status" value="1"/>
</dbReference>
<dbReference type="Pfam" id="PF01209">
    <property type="entry name" value="Ubie_methyltran"/>
    <property type="match status" value="1"/>
</dbReference>
<evidence type="ECO:0000256" key="2">
    <source>
        <dbReference type="ARBA" id="ARBA00022679"/>
    </source>
</evidence>
<dbReference type="HAMAP" id="MF_01813">
    <property type="entry name" value="MenG_UbiE_methyltr"/>
    <property type="match status" value="1"/>
</dbReference>
<gene>
    <name evidence="4" type="primary">menG</name>
    <name evidence="5" type="ORF">JOD17_002629</name>
</gene>
<comment type="function">
    <text evidence="4">Methyltransferase required for the conversion of demethylmenaquinol (DMKH2) to menaquinol (MKH2).</text>
</comment>
<dbReference type="Gene3D" id="3.40.50.150">
    <property type="entry name" value="Vaccinia Virus protein VP39"/>
    <property type="match status" value="1"/>
</dbReference>
<dbReference type="NCBIfam" id="TIGR01934">
    <property type="entry name" value="MenG_MenH_UbiE"/>
    <property type="match status" value="1"/>
</dbReference>
<protein>
    <recommendedName>
        <fullName evidence="4">Demethylmenaquinone methyltransferase</fullName>
        <ecNumber evidence="4">2.1.1.163</ecNumber>
    </recommendedName>
</protein>
<dbReference type="EC" id="2.1.1.163" evidence="4"/>
<keyword evidence="4" id="KW-0474">Menaquinone biosynthesis</keyword>
<feature type="binding site" evidence="4">
    <location>
        <begin position="106"/>
        <end position="107"/>
    </location>
    <ligand>
        <name>S-adenosyl-L-methionine</name>
        <dbReference type="ChEBI" id="CHEBI:59789"/>
    </ligand>
</feature>
<dbReference type="NCBIfam" id="NF001244">
    <property type="entry name" value="PRK00216.1-5"/>
    <property type="match status" value="1"/>
</dbReference>
<evidence type="ECO:0000313" key="6">
    <source>
        <dbReference type="Proteomes" id="UP000741863"/>
    </source>
</evidence>
<feature type="binding site" evidence="4">
    <location>
        <position position="79"/>
    </location>
    <ligand>
        <name>S-adenosyl-L-methionine</name>
        <dbReference type="ChEBI" id="CHEBI:59789"/>
    </ligand>
</feature>
<dbReference type="CDD" id="cd02440">
    <property type="entry name" value="AdoMet_MTases"/>
    <property type="match status" value="1"/>
</dbReference>
<accession>A0ABS2PEP2</accession>